<dbReference type="InterPro" id="IPR001789">
    <property type="entry name" value="Sig_transdc_resp-reg_receiver"/>
</dbReference>
<dbReference type="PROSITE" id="PS50110">
    <property type="entry name" value="RESPONSE_REGULATORY"/>
    <property type="match status" value="1"/>
</dbReference>
<keyword evidence="2" id="KW-0805">Transcription regulation</keyword>
<dbReference type="Gene3D" id="3.40.50.2300">
    <property type="match status" value="1"/>
</dbReference>
<evidence type="ECO:0000313" key="7">
    <source>
        <dbReference type="Proteomes" id="UP001217476"/>
    </source>
</evidence>
<accession>A0AAJ5VWW0</accession>
<gene>
    <name evidence="6" type="ORF">P0Y65_01560</name>
</gene>
<dbReference type="GO" id="GO:0000160">
    <property type="term" value="P:phosphorelay signal transduction system"/>
    <property type="evidence" value="ECO:0007669"/>
    <property type="project" value="InterPro"/>
</dbReference>
<dbReference type="Proteomes" id="UP001217476">
    <property type="component" value="Chromosome"/>
</dbReference>
<evidence type="ECO:0000259" key="5">
    <source>
        <dbReference type="PROSITE" id="PS50110"/>
    </source>
</evidence>
<evidence type="ECO:0000256" key="3">
    <source>
        <dbReference type="ARBA" id="ARBA00023163"/>
    </source>
</evidence>
<dbReference type="PANTHER" id="PTHR44591:SF3">
    <property type="entry name" value="RESPONSE REGULATORY DOMAIN-CONTAINING PROTEIN"/>
    <property type="match status" value="1"/>
</dbReference>
<name>A0AAJ5VWW0_9HYPH</name>
<protein>
    <submittedName>
        <fullName evidence="6">Response regulator</fullName>
    </submittedName>
</protein>
<dbReference type="AlphaFoldDB" id="A0AAJ5VWW0"/>
<dbReference type="EMBL" id="CP119312">
    <property type="protein sequence ID" value="WEK04967.1"/>
    <property type="molecule type" value="Genomic_DNA"/>
</dbReference>
<dbReference type="SMART" id="SM00448">
    <property type="entry name" value="REC"/>
    <property type="match status" value="1"/>
</dbReference>
<organism evidence="6 7">
    <name type="scientific">Candidatus Devosia phytovorans</name>
    <dbReference type="NCBI Taxonomy" id="3121372"/>
    <lineage>
        <taxon>Bacteria</taxon>
        <taxon>Pseudomonadati</taxon>
        <taxon>Pseudomonadota</taxon>
        <taxon>Alphaproteobacteria</taxon>
        <taxon>Hyphomicrobiales</taxon>
        <taxon>Devosiaceae</taxon>
        <taxon>Devosia</taxon>
    </lineage>
</organism>
<dbReference type="InterPro" id="IPR050595">
    <property type="entry name" value="Bact_response_regulator"/>
</dbReference>
<sequence length="137" mass="14744">MGTIQNLDISPLALVVDDDPVIRMIMSEMLDDLGFEVAEADSVAAALAYLEGNGERVSFLLTDVQMPGSRNGMTLANHVTFVWPHIRILVTSGVSRPLPGQLPGRAQFMSKPVTSAALDAYVSRFSADMLPSRAPLT</sequence>
<reference evidence="6" key="1">
    <citation type="submission" date="2023-03" db="EMBL/GenBank/DDBJ databases">
        <title>Andean soil-derived lignocellulolytic bacterial consortium as a source of novel taxa and putative plastic-active enzymes.</title>
        <authorList>
            <person name="Diaz-Garcia L."/>
            <person name="Chuvochina M."/>
            <person name="Feuerriegel G."/>
            <person name="Bunk B."/>
            <person name="Sproer C."/>
            <person name="Streit W.R."/>
            <person name="Rodriguez L.M."/>
            <person name="Overmann J."/>
            <person name="Jimenez D.J."/>
        </authorList>
    </citation>
    <scope>NUCLEOTIDE SEQUENCE</scope>
    <source>
        <strain evidence="6">MAG 4196</strain>
    </source>
</reference>
<evidence type="ECO:0000313" key="6">
    <source>
        <dbReference type="EMBL" id="WEK04967.1"/>
    </source>
</evidence>
<evidence type="ECO:0000256" key="1">
    <source>
        <dbReference type="ARBA" id="ARBA00022553"/>
    </source>
</evidence>
<feature type="domain" description="Response regulatory" evidence="5">
    <location>
        <begin position="12"/>
        <end position="126"/>
    </location>
</feature>
<dbReference type="SUPFAM" id="SSF52172">
    <property type="entry name" value="CheY-like"/>
    <property type="match status" value="1"/>
</dbReference>
<evidence type="ECO:0000256" key="2">
    <source>
        <dbReference type="ARBA" id="ARBA00023015"/>
    </source>
</evidence>
<feature type="modified residue" description="4-aspartylphosphate" evidence="4">
    <location>
        <position position="63"/>
    </location>
</feature>
<keyword evidence="1 4" id="KW-0597">Phosphoprotein</keyword>
<proteinExistence type="predicted"/>
<keyword evidence="3" id="KW-0804">Transcription</keyword>
<dbReference type="PANTHER" id="PTHR44591">
    <property type="entry name" value="STRESS RESPONSE REGULATOR PROTEIN 1"/>
    <property type="match status" value="1"/>
</dbReference>
<evidence type="ECO:0000256" key="4">
    <source>
        <dbReference type="PROSITE-ProRule" id="PRU00169"/>
    </source>
</evidence>
<dbReference type="InterPro" id="IPR011006">
    <property type="entry name" value="CheY-like_superfamily"/>
</dbReference>
<dbReference type="Pfam" id="PF00072">
    <property type="entry name" value="Response_reg"/>
    <property type="match status" value="1"/>
</dbReference>